<comment type="similarity">
    <text evidence="1">Belongs to the Fmt family.</text>
</comment>
<evidence type="ECO:0000259" key="5">
    <source>
        <dbReference type="Pfam" id="PF00551"/>
    </source>
</evidence>
<comment type="caution">
    <text evidence="7">The sequence shown here is derived from an EMBL/GenBank/DDBJ whole genome shotgun (WGS) entry which is preliminary data.</text>
</comment>
<dbReference type="InterPro" id="IPR005793">
    <property type="entry name" value="Formyl_trans_C"/>
</dbReference>
<keyword evidence="3" id="KW-0808">Transferase</keyword>
<dbReference type="CDD" id="cd08704">
    <property type="entry name" value="Met_tRNA_FMT_C"/>
    <property type="match status" value="1"/>
</dbReference>
<dbReference type="CDD" id="cd08646">
    <property type="entry name" value="FMT_core_Met-tRNA-FMT_N"/>
    <property type="match status" value="1"/>
</dbReference>
<dbReference type="SUPFAM" id="SSF50486">
    <property type="entry name" value="FMT C-terminal domain-like"/>
    <property type="match status" value="1"/>
</dbReference>
<dbReference type="PANTHER" id="PTHR11138">
    <property type="entry name" value="METHIONYL-TRNA FORMYLTRANSFERASE"/>
    <property type="match status" value="1"/>
</dbReference>
<dbReference type="InterPro" id="IPR036477">
    <property type="entry name" value="Formyl_transf_N_sf"/>
</dbReference>
<name>A0A2M7AS77_9BACT</name>
<dbReference type="Gene3D" id="3.40.50.12230">
    <property type="match status" value="1"/>
</dbReference>
<reference evidence="8" key="1">
    <citation type="submission" date="2017-09" db="EMBL/GenBank/DDBJ databases">
        <title>Depth-based differentiation of microbial function through sediment-hosted aquifers and enrichment of novel symbionts in the deep terrestrial subsurface.</title>
        <authorList>
            <person name="Probst A.J."/>
            <person name="Ladd B."/>
            <person name="Jarett J.K."/>
            <person name="Geller-Mcgrath D.E."/>
            <person name="Sieber C.M.K."/>
            <person name="Emerson J.B."/>
            <person name="Anantharaman K."/>
            <person name="Thomas B.C."/>
            <person name="Malmstrom R."/>
            <person name="Stieglmeier M."/>
            <person name="Klingl A."/>
            <person name="Woyke T."/>
            <person name="Ryan C.M."/>
            <person name="Banfield J.F."/>
        </authorList>
    </citation>
    <scope>NUCLEOTIDE SEQUENCE [LARGE SCALE GENOMIC DNA]</scope>
</reference>
<dbReference type="InterPro" id="IPR011034">
    <property type="entry name" value="Formyl_transferase-like_C_sf"/>
</dbReference>
<evidence type="ECO:0000259" key="6">
    <source>
        <dbReference type="Pfam" id="PF02911"/>
    </source>
</evidence>
<dbReference type="EMBL" id="PEWA01000024">
    <property type="protein sequence ID" value="PIU73472.1"/>
    <property type="molecule type" value="Genomic_DNA"/>
</dbReference>
<dbReference type="GO" id="GO:0005829">
    <property type="term" value="C:cytosol"/>
    <property type="evidence" value="ECO:0007669"/>
    <property type="project" value="TreeGrafter"/>
</dbReference>
<dbReference type="Proteomes" id="UP000231407">
    <property type="component" value="Unassembled WGS sequence"/>
</dbReference>
<dbReference type="Pfam" id="PF00551">
    <property type="entry name" value="Formyl_trans_N"/>
    <property type="match status" value="1"/>
</dbReference>
<sequence>MISLVFFGSSEYSLIILRKILTLSNFSLSLVVSKIDKPFGRDQTVTPNPVVKFARDNNLPLLQIENFSPDHKSSIINHKSDLGLCVAFGPPFFDEDLIDMFTHKIVNIHPSPLPKYRGATPGPWQIINGETASAVTFFQIDPLPDHGPIIATIPFTISSTETADSFYQKAFSMAADNLDSVLESYTGPKSSLIPQDHSQKSYFPKLSKDGAKIDWSWSPEKIEHFVRALIPWPIAWTFAANHKGVNFKMKIFSFDSKINEPQKVQIEGKKFTLWSEIKTHYSIVKQKYLLQYHP</sequence>
<evidence type="ECO:0000256" key="4">
    <source>
        <dbReference type="ARBA" id="ARBA00022917"/>
    </source>
</evidence>
<dbReference type="InterPro" id="IPR002376">
    <property type="entry name" value="Formyl_transf_N"/>
</dbReference>
<evidence type="ECO:0000313" key="7">
    <source>
        <dbReference type="EMBL" id="PIU73472.1"/>
    </source>
</evidence>
<evidence type="ECO:0000256" key="1">
    <source>
        <dbReference type="ARBA" id="ARBA00010699"/>
    </source>
</evidence>
<dbReference type="GO" id="GO:0004479">
    <property type="term" value="F:methionyl-tRNA formyltransferase activity"/>
    <property type="evidence" value="ECO:0007669"/>
    <property type="project" value="UniProtKB-EC"/>
</dbReference>
<dbReference type="InterPro" id="IPR044135">
    <property type="entry name" value="Met-tRNA-FMT_C"/>
</dbReference>
<evidence type="ECO:0000256" key="3">
    <source>
        <dbReference type="ARBA" id="ARBA00022679"/>
    </source>
</evidence>
<proteinExistence type="inferred from homology"/>
<evidence type="ECO:0000256" key="2">
    <source>
        <dbReference type="ARBA" id="ARBA00012261"/>
    </source>
</evidence>
<dbReference type="Pfam" id="PF02911">
    <property type="entry name" value="Formyl_trans_C"/>
    <property type="match status" value="1"/>
</dbReference>
<organism evidence="7 8">
    <name type="scientific">Candidatus Shapirobacteria bacterium CG06_land_8_20_14_3_00_40_12</name>
    <dbReference type="NCBI Taxonomy" id="1974881"/>
    <lineage>
        <taxon>Bacteria</taxon>
        <taxon>Candidatus Shapironibacteriota</taxon>
    </lineage>
</organism>
<keyword evidence="4" id="KW-0648">Protein biosynthesis</keyword>
<dbReference type="SUPFAM" id="SSF53328">
    <property type="entry name" value="Formyltransferase"/>
    <property type="match status" value="1"/>
</dbReference>
<dbReference type="InterPro" id="IPR041711">
    <property type="entry name" value="Met-tRNA-FMT_N"/>
</dbReference>
<gene>
    <name evidence="7" type="ORF">COS78_02085</name>
</gene>
<accession>A0A2M7AS77</accession>
<dbReference type="AlphaFoldDB" id="A0A2M7AS77"/>
<protein>
    <recommendedName>
        <fullName evidence="2">methionyl-tRNA formyltransferase</fullName>
        <ecNumber evidence="2">2.1.2.9</ecNumber>
    </recommendedName>
</protein>
<feature type="domain" description="Formyl transferase C-terminal" evidence="6">
    <location>
        <begin position="205"/>
        <end position="258"/>
    </location>
</feature>
<evidence type="ECO:0000313" key="8">
    <source>
        <dbReference type="Proteomes" id="UP000231407"/>
    </source>
</evidence>
<dbReference type="EC" id="2.1.2.9" evidence="2"/>
<dbReference type="PANTHER" id="PTHR11138:SF5">
    <property type="entry name" value="METHIONYL-TRNA FORMYLTRANSFERASE, MITOCHONDRIAL"/>
    <property type="match status" value="1"/>
</dbReference>
<feature type="domain" description="Formyl transferase N-terminal" evidence="5">
    <location>
        <begin position="26"/>
        <end position="170"/>
    </location>
</feature>